<evidence type="ECO:0000313" key="3">
    <source>
        <dbReference type="Proteomes" id="UP000322079"/>
    </source>
</evidence>
<keyword evidence="3" id="KW-1185">Reference proteome</keyword>
<dbReference type="AlphaFoldDB" id="A0A5C1DEC4"/>
<feature type="coiled-coil region" evidence="1">
    <location>
        <begin position="157"/>
        <end position="191"/>
    </location>
</feature>
<protein>
    <submittedName>
        <fullName evidence="2">Uncharacterized protein</fullName>
    </submittedName>
</protein>
<dbReference type="KEGG" id="chrm:FYK34_05915"/>
<sequence>MISRSDFMPNCHPIFHEAGFNREAVLSLLASSGIYPAGASSTPENDKNWGEGLRLRKWFSLHEAACIICNRHPDEMEGWWGEPWPSNVANMLAAIIDSASELELDMDGRCGRPEGRDKVSHLSIAGWCTSNGIAWPLSPAQSRVVAAGAGSDIAQRLAAAEVKAEGLTQELATVTRERDKARQDVRLLEGDLIGAVKEAAASKAELASLQTRLAGR</sequence>
<keyword evidence="1" id="KW-0175">Coiled coil</keyword>
<dbReference type="Proteomes" id="UP000322079">
    <property type="component" value="Chromosome"/>
</dbReference>
<organism evidence="2 3">
    <name type="scientific">Chromobacterium paludis</name>
    <dbReference type="NCBI Taxonomy" id="2605945"/>
    <lineage>
        <taxon>Bacteria</taxon>
        <taxon>Pseudomonadati</taxon>
        <taxon>Pseudomonadota</taxon>
        <taxon>Betaproteobacteria</taxon>
        <taxon>Neisseriales</taxon>
        <taxon>Chromobacteriaceae</taxon>
        <taxon>Chromobacterium</taxon>
    </lineage>
</organism>
<evidence type="ECO:0000256" key="1">
    <source>
        <dbReference type="SAM" id="Coils"/>
    </source>
</evidence>
<name>A0A5C1DEC4_9NEIS</name>
<evidence type="ECO:0000313" key="2">
    <source>
        <dbReference type="EMBL" id="QEL55134.1"/>
    </source>
</evidence>
<gene>
    <name evidence="2" type="ORF">FYK34_05915</name>
</gene>
<dbReference type="EMBL" id="CP043473">
    <property type="protein sequence ID" value="QEL55134.1"/>
    <property type="molecule type" value="Genomic_DNA"/>
</dbReference>
<dbReference type="RefSeq" id="WP_149295504.1">
    <property type="nucleotide sequence ID" value="NZ_CP043473.1"/>
</dbReference>
<proteinExistence type="predicted"/>
<reference evidence="2 3" key="1">
    <citation type="submission" date="2019-08" db="EMBL/GenBank/DDBJ databases">
        <title>Chromobacterium paludis, a novel bacterium isolated from a Maryland marsh pond.</title>
        <authorList>
            <person name="Blackburn M.B."/>
            <person name="Gundersen-Rindal D.E."/>
        </authorList>
    </citation>
    <scope>NUCLEOTIDE SEQUENCE [LARGE SCALE GENOMIC DNA]</scope>
    <source>
        <strain evidence="3">IIBBL 257-1</strain>
    </source>
</reference>
<accession>A0A5C1DEC4</accession>